<dbReference type="PANTHER" id="PTHR43630">
    <property type="entry name" value="POLY-BETA-1,6-N-ACETYL-D-GLUCOSAMINE SYNTHASE"/>
    <property type="match status" value="1"/>
</dbReference>
<accession>A0A2S5KI65</accession>
<dbReference type="EMBL" id="PRLP01000148">
    <property type="protein sequence ID" value="PPC74442.1"/>
    <property type="molecule type" value="Genomic_DNA"/>
</dbReference>
<comment type="caution">
    <text evidence="3">The sequence shown here is derived from an EMBL/GenBank/DDBJ whole genome shotgun (WGS) entry which is preliminary data.</text>
</comment>
<dbReference type="AlphaFoldDB" id="A0A2S5KI65"/>
<dbReference type="OrthoDB" id="5294601at2"/>
<evidence type="ECO:0000256" key="1">
    <source>
        <dbReference type="ARBA" id="ARBA00038494"/>
    </source>
</evidence>
<organism evidence="3 4">
    <name type="scientific">Proteobacteria bacterium 228</name>
    <dbReference type="NCBI Taxonomy" id="2083153"/>
    <lineage>
        <taxon>Bacteria</taxon>
        <taxon>Pseudomonadati</taxon>
        <taxon>Pseudomonadota</taxon>
    </lineage>
</organism>
<dbReference type="Proteomes" id="UP000238196">
    <property type="component" value="Unassembled WGS sequence"/>
</dbReference>
<dbReference type="Pfam" id="PF00535">
    <property type="entry name" value="Glycos_transf_2"/>
    <property type="match status" value="1"/>
</dbReference>
<dbReference type="PANTHER" id="PTHR43630:SF2">
    <property type="entry name" value="GLYCOSYLTRANSFERASE"/>
    <property type="match status" value="1"/>
</dbReference>
<sequence length="263" mass="29993">MFALSVCVLTHNSERLLRQVLAPLAEIADELIVLDSGSTDSTFAICAEFGITPYSRPYTTHAEQMNVAISHASNDWVLCMDSDEIMDADSLQQIRELKAGTTPEMTQAFRISRYWYVLGQQVHAIYPVSSPDFPVRLFNRQQARFNDAPVDDKPTGFKTTRILGGHVRHDTFYSIHEVFTKLNGYTSRLIQYKEVKPSLGKAVLSSIGSFWKWYFRKGAWKDGKVGVVTAVYAMMYSFLKYFKAWYLADEKKRRNDTAAKQAK</sequence>
<dbReference type="InterPro" id="IPR029044">
    <property type="entry name" value="Nucleotide-diphossugar_trans"/>
</dbReference>
<evidence type="ECO:0000259" key="2">
    <source>
        <dbReference type="Pfam" id="PF00535"/>
    </source>
</evidence>
<dbReference type="SUPFAM" id="SSF53448">
    <property type="entry name" value="Nucleotide-diphospho-sugar transferases"/>
    <property type="match status" value="1"/>
</dbReference>
<keyword evidence="3" id="KW-0808">Transferase</keyword>
<dbReference type="CDD" id="cd02511">
    <property type="entry name" value="Beta4Glucosyltransferase"/>
    <property type="match status" value="1"/>
</dbReference>
<dbReference type="InterPro" id="IPR001173">
    <property type="entry name" value="Glyco_trans_2-like"/>
</dbReference>
<protein>
    <submittedName>
        <fullName evidence="3">Family 2 glycosyl transferase</fullName>
    </submittedName>
</protein>
<reference evidence="3 4" key="1">
    <citation type="submission" date="2018-02" db="EMBL/GenBank/DDBJ databases">
        <title>novel marine gammaproteobacteria from coastal saline agro ecosystem.</title>
        <authorList>
            <person name="Krishnan R."/>
            <person name="Ramesh Kumar N."/>
        </authorList>
    </citation>
    <scope>NUCLEOTIDE SEQUENCE [LARGE SCALE GENOMIC DNA]</scope>
    <source>
        <strain evidence="3 4">228</strain>
    </source>
</reference>
<evidence type="ECO:0000313" key="3">
    <source>
        <dbReference type="EMBL" id="PPC74442.1"/>
    </source>
</evidence>
<feature type="domain" description="Glycosyltransferase 2-like" evidence="2">
    <location>
        <begin position="5"/>
        <end position="110"/>
    </location>
</feature>
<comment type="similarity">
    <text evidence="1">Belongs to the glycosyltransferase 2 family. WaaE/KdtX subfamily.</text>
</comment>
<gene>
    <name evidence="3" type="ORF">C4K68_26270</name>
</gene>
<dbReference type="GO" id="GO:0016740">
    <property type="term" value="F:transferase activity"/>
    <property type="evidence" value="ECO:0007669"/>
    <property type="project" value="UniProtKB-KW"/>
</dbReference>
<dbReference type="Gene3D" id="3.90.550.10">
    <property type="entry name" value="Spore Coat Polysaccharide Biosynthesis Protein SpsA, Chain A"/>
    <property type="match status" value="1"/>
</dbReference>
<evidence type="ECO:0000313" key="4">
    <source>
        <dbReference type="Proteomes" id="UP000238196"/>
    </source>
</evidence>
<proteinExistence type="inferred from homology"/>
<name>A0A2S5KI65_9PROT</name>